<keyword evidence="4 5" id="KW-0472">Membrane</keyword>
<dbReference type="PANTHER" id="PTHR37422">
    <property type="entry name" value="TEICHURONIC ACID BIOSYNTHESIS PROTEIN TUAE"/>
    <property type="match status" value="1"/>
</dbReference>
<name>A0A1J4TCE9_9BACT</name>
<evidence type="ECO:0000256" key="3">
    <source>
        <dbReference type="ARBA" id="ARBA00022989"/>
    </source>
</evidence>
<feature type="transmembrane region" description="Helical" evidence="5">
    <location>
        <begin position="419"/>
        <end position="440"/>
    </location>
</feature>
<reference evidence="7 8" key="1">
    <citation type="journal article" date="2016" name="Environ. Microbiol.">
        <title>Genomic resolution of a cold subsurface aquifer community provides metabolic insights for novel microbes adapted to high CO concentrations.</title>
        <authorList>
            <person name="Probst A.J."/>
            <person name="Castelle C.J."/>
            <person name="Singh A."/>
            <person name="Brown C.T."/>
            <person name="Anantharaman K."/>
            <person name="Sharon I."/>
            <person name="Hug L.A."/>
            <person name="Burstein D."/>
            <person name="Emerson J.B."/>
            <person name="Thomas B.C."/>
            <person name="Banfield J.F."/>
        </authorList>
    </citation>
    <scope>NUCLEOTIDE SEQUENCE [LARGE SCALE GENOMIC DNA]</scope>
    <source>
        <strain evidence="7">CG1_02_37_44</strain>
    </source>
</reference>
<feature type="transmembrane region" description="Helical" evidence="5">
    <location>
        <begin position="118"/>
        <end position="138"/>
    </location>
</feature>
<evidence type="ECO:0000256" key="4">
    <source>
        <dbReference type="ARBA" id="ARBA00023136"/>
    </source>
</evidence>
<protein>
    <recommendedName>
        <fullName evidence="6">O-antigen ligase-related domain-containing protein</fullName>
    </recommendedName>
</protein>
<feature type="transmembrane region" description="Helical" evidence="5">
    <location>
        <begin position="230"/>
        <end position="250"/>
    </location>
</feature>
<feature type="transmembrane region" description="Helical" evidence="5">
    <location>
        <begin position="12"/>
        <end position="29"/>
    </location>
</feature>
<dbReference type="InterPro" id="IPR007016">
    <property type="entry name" value="O-antigen_ligase-rel_domated"/>
</dbReference>
<dbReference type="Proteomes" id="UP000183192">
    <property type="component" value="Unassembled WGS sequence"/>
</dbReference>
<feature type="transmembrane region" description="Helical" evidence="5">
    <location>
        <begin position="56"/>
        <end position="73"/>
    </location>
</feature>
<feature type="transmembrane region" description="Helical" evidence="5">
    <location>
        <begin position="178"/>
        <end position="197"/>
    </location>
</feature>
<feature type="transmembrane region" description="Helical" evidence="5">
    <location>
        <begin position="449"/>
        <end position="467"/>
    </location>
</feature>
<evidence type="ECO:0000313" key="7">
    <source>
        <dbReference type="EMBL" id="OIO08150.1"/>
    </source>
</evidence>
<keyword evidence="3 5" id="KW-1133">Transmembrane helix</keyword>
<dbReference type="InterPro" id="IPR051533">
    <property type="entry name" value="WaaL-like"/>
</dbReference>
<evidence type="ECO:0000256" key="2">
    <source>
        <dbReference type="ARBA" id="ARBA00022692"/>
    </source>
</evidence>
<feature type="transmembrane region" description="Helical" evidence="5">
    <location>
        <begin position="150"/>
        <end position="166"/>
    </location>
</feature>
<dbReference type="AlphaFoldDB" id="A0A1J4TCE9"/>
<evidence type="ECO:0000259" key="6">
    <source>
        <dbReference type="Pfam" id="PF04932"/>
    </source>
</evidence>
<dbReference type="EMBL" id="MNUU01000021">
    <property type="protein sequence ID" value="OIO08150.1"/>
    <property type="molecule type" value="Genomic_DNA"/>
</dbReference>
<comment type="caution">
    <text evidence="7">The sequence shown here is derived from an EMBL/GenBank/DDBJ whole genome shotgun (WGS) entry which is preliminary data.</text>
</comment>
<feature type="transmembrane region" description="Helical" evidence="5">
    <location>
        <begin position="284"/>
        <end position="301"/>
    </location>
</feature>
<comment type="subcellular location">
    <subcellularLocation>
        <location evidence="1">Membrane</location>
        <topology evidence="1">Multi-pass membrane protein</topology>
    </subcellularLocation>
</comment>
<dbReference type="GO" id="GO:0016020">
    <property type="term" value="C:membrane"/>
    <property type="evidence" value="ECO:0007669"/>
    <property type="project" value="UniProtKB-SubCell"/>
</dbReference>
<evidence type="ECO:0000256" key="5">
    <source>
        <dbReference type="SAM" id="Phobius"/>
    </source>
</evidence>
<evidence type="ECO:0000313" key="8">
    <source>
        <dbReference type="Proteomes" id="UP000183192"/>
    </source>
</evidence>
<feature type="transmembrane region" description="Helical" evidence="5">
    <location>
        <begin position="79"/>
        <end position="97"/>
    </location>
</feature>
<feature type="transmembrane region" description="Helical" evidence="5">
    <location>
        <begin position="308"/>
        <end position="333"/>
    </location>
</feature>
<feature type="transmembrane region" description="Helical" evidence="5">
    <location>
        <begin position="262"/>
        <end position="278"/>
    </location>
</feature>
<feature type="transmembrane region" description="Helical" evidence="5">
    <location>
        <begin position="35"/>
        <end position="49"/>
    </location>
</feature>
<organism evidence="7 8">
    <name type="scientific">Candidatus Falkowbacteria bacterium CG1_02_37_44</name>
    <dbReference type="NCBI Taxonomy" id="1805146"/>
    <lineage>
        <taxon>Bacteria</taxon>
        <taxon>Candidatus Falkowiibacteriota</taxon>
    </lineage>
</organism>
<dbReference type="PANTHER" id="PTHR37422:SF17">
    <property type="entry name" value="O-ANTIGEN LIGASE"/>
    <property type="match status" value="1"/>
</dbReference>
<proteinExistence type="predicted"/>
<dbReference type="Pfam" id="PF04932">
    <property type="entry name" value="Wzy_C"/>
    <property type="match status" value="1"/>
</dbReference>
<sequence length="497" mass="57210">MEYLFKDISKKTFLFIILAELISYSAFIFHSFNNFAFWAVVILILALAIKKLEYGVWIACAELFIGSKGYLFYFDYKGIVISIRLALWLIIMSVWLAGILYHWARKKNLKIEFFNSKFFPYFFIFSIFILLGLINGYLSHNAYDNIFFDFNGWLYLLLIFPFYAAIKNNNGINKLLQIFSASIIWLSLKTLILLYFFSHDIYGILENAYKWARTTGVGEITQIQGGFFRIFFQSHIYILIGLSILIFYLLKILVNKQEKKEIIYNFLILILFFSIILISFSRSFWIGLIAGLIIFYIYLFWQKIKWQVIINLTGLILFSSVLGLALIILVAQFPYPHPASGFNTAELITKRAGQIEGEAAVSSRWDLLPVLWLKIKDNLFLGQGFGSTVTYASSDPRVLENNPSGSYTTYAFEWGWLDIWLKLGLWGLISYLILIGKLCIRAFSDKNNYLFLSLGLGIIIVSVVSIFSPYSNHPLGIGLLIIISLILDNKMPSANTE</sequence>
<accession>A0A1J4TCE9</accession>
<gene>
    <name evidence="7" type="ORF">AUJ27_01235</name>
</gene>
<dbReference type="STRING" id="1805146.AUJ27_01235"/>
<evidence type="ECO:0000256" key="1">
    <source>
        <dbReference type="ARBA" id="ARBA00004141"/>
    </source>
</evidence>
<feature type="domain" description="O-antigen ligase-related" evidence="6">
    <location>
        <begin position="268"/>
        <end position="432"/>
    </location>
</feature>
<keyword evidence="2 5" id="KW-0812">Transmembrane</keyword>